<dbReference type="RefSeq" id="WP_191733483.1">
    <property type="nucleotide sequence ID" value="NZ_JACSPR010000005.1"/>
</dbReference>
<evidence type="ECO:0000313" key="2">
    <source>
        <dbReference type="Proteomes" id="UP000650224"/>
    </source>
</evidence>
<dbReference type="InterPro" id="IPR025447">
    <property type="entry name" value="DUF4192"/>
</dbReference>
<dbReference type="AlphaFoldDB" id="A0A8I0HJH5"/>
<accession>A0A8I0HJH5</accession>
<gene>
    <name evidence="1" type="ORF">H9627_07925</name>
</gene>
<reference evidence="1 2" key="1">
    <citation type="submission" date="2020-08" db="EMBL/GenBank/DDBJ databases">
        <title>A Genomic Blueprint of the Chicken Gut Microbiome.</title>
        <authorList>
            <person name="Gilroy R."/>
            <person name="Ravi A."/>
            <person name="Getino M."/>
            <person name="Pursley I."/>
            <person name="Horton D.L."/>
            <person name="Alikhan N.-F."/>
            <person name="Baker D."/>
            <person name="Gharbi K."/>
            <person name="Hall N."/>
            <person name="Watson M."/>
            <person name="Adriaenssens E.M."/>
            <person name="Foster-Nyarko E."/>
            <person name="Jarju S."/>
            <person name="Secka A."/>
            <person name="Antonio M."/>
            <person name="Oren A."/>
            <person name="Chaudhuri R."/>
            <person name="La Ragione R.M."/>
            <person name="Hildebrand F."/>
            <person name="Pallen M.J."/>
        </authorList>
    </citation>
    <scope>NUCLEOTIDE SEQUENCE [LARGE SCALE GENOMIC DNA]</scope>
    <source>
        <strain evidence="1 2">Sa1YVA5</strain>
    </source>
</reference>
<dbReference type="EMBL" id="JACSPR010000005">
    <property type="protein sequence ID" value="MBD8030250.1"/>
    <property type="molecule type" value="Genomic_DNA"/>
</dbReference>
<dbReference type="Pfam" id="PF13830">
    <property type="entry name" value="DUF4192"/>
    <property type="match status" value="1"/>
</dbReference>
<comment type="caution">
    <text evidence="1">The sequence shown here is derived from an EMBL/GenBank/DDBJ whole genome shotgun (WGS) entry which is preliminary data.</text>
</comment>
<sequence length="377" mass="40319">MPENNITQSTSVLGTPGDLIANIPGILGFYPTESVVFTVMFREGESTRHTLGPVIRVNIDELDLLPDVGRAIESTDADLIFCFIITENSSDEWVEGIVDTLFSTAESGVIPTTACWITTGIYSGEIYQLAFGPSPEELGAGGRGLLDWEQGRIAPVTGAVATRNLLEHGQLPEATRTDAYAVFDRDNRFLTGDGIRELGAQAQRRGDEILRAIRTDPGGGAFDAALEDFETVLDRVTLAGTRSTVATLLRKPGLLRDAAAYLTSVLLRDSILHHSVDNPRVVADLFMAVAKTFDGGIRCNALCLYSLAVIRQNLGMKAIPALDAALATDPDHSFSGLLRHGLADGQFETMVDACMRGNAMVRAQYSPGSNGGTSTAA</sequence>
<evidence type="ECO:0000313" key="1">
    <source>
        <dbReference type="EMBL" id="MBD8030250.1"/>
    </source>
</evidence>
<dbReference type="Proteomes" id="UP000650224">
    <property type="component" value="Unassembled WGS sequence"/>
</dbReference>
<organism evidence="1 2">
    <name type="scientific">Corynebacterium gallinarum</name>
    <dbReference type="NCBI Taxonomy" id="2762214"/>
    <lineage>
        <taxon>Bacteria</taxon>
        <taxon>Bacillati</taxon>
        <taxon>Actinomycetota</taxon>
        <taxon>Actinomycetes</taxon>
        <taxon>Mycobacteriales</taxon>
        <taxon>Corynebacteriaceae</taxon>
        <taxon>Corynebacterium</taxon>
    </lineage>
</organism>
<keyword evidence="2" id="KW-1185">Reference proteome</keyword>
<name>A0A8I0HJH5_9CORY</name>
<proteinExistence type="predicted"/>
<protein>
    <submittedName>
        <fullName evidence="1">DUF4192 domain-containing protein</fullName>
    </submittedName>
</protein>